<dbReference type="VEuPathDB" id="FungiDB:HMPREF1544_04618"/>
<proteinExistence type="predicted"/>
<dbReference type="OrthoDB" id="2283323at2759"/>
<feature type="compositionally biased region" description="Acidic residues" evidence="1">
    <location>
        <begin position="127"/>
        <end position="142"/>
    </location>
</feature>
<accession>S2K8M1</accession>
<gene>
    <name evidence="2" type="ORF">HMPREF1544_04618</name>
</gene>
<sequence>MSSQKDHVVDEELFQFYLQFQLRKIKKSMRLWNDSSEKDAIINILNSCQYVNGNTLRMIFDDIFDNSVQMFTPPRTAVTTANKPVVKEEEGHGSTSHADASKLGSEGTEPTPLYDSTDNENEHTTQSDEESQSDYRDSDDEELKSKINKSIITRNNDLSLPSFLQYTVTKSACNDLRVMLSNLRVTKDIFRSRMNIIKDSFKIHYKLRSQNSPSTEPNCRFEIINHFNYRESMGQCQLNLIAYQLGKIEEMEKEALSTKQVKVNRCQYYYDLSVSLNEPKMARDSQVKEFPRYCERAKQVVEKLGVYVLFMPEIMPPTLYRKMRDADFPRMKDYLDSKCSQFKDIARLDGNGNLIVSEQTGDLSKFLKTDIPYNSRFVDFSL</sequence>
<evidence type="ECO:0000313" key="3">
    <source>
        <dbReference type="Proteomes" id="UP000014254"/>
    </source>
</evidence>
<reference evidence="3" key="1">
    <citation type="submission" date="2013-05" db="EMBL/GenBank/DDBJ databases">
        <title>The Genome sequence of Mucor circinelloides f. circinelloides 1006PhL.</title>
        <authorList>
            <consortium name="The Broad Institute Genomics Platform"/>
            <person name="Cuomo C."/>
            <person name="Earl A."/>
            <person name="Findley K."/>
            <person name="Lee S.C."/>
            <person name="Walker B."/>
            <person name="Young S."/>
            <person name="Zeng Q."/>
            <person name="Gargeya S."/>
            <person name="Fitzgerald M."/>
            <person name="Haas B."/>
            <person name="Abouelleil A."/>
            <person name="Allen A.W."/>
            <person name="Alvarado L."/>
            <person name="Arachchi H.M."/>
            <person name="Berlin A.M."/>
            <person name="Chapman S.B."/>
            <person name="Gainer-Dewar J."/>
            <person name="Goldberg J."/>
            <person name="Griggs A."/>
            <person name="Gujja S."/>
            <person name="Hansen M."/>
            <person name="Howarth C."/>
            <person name="Imamovic A."/>
            <person name="Ireland A."/>
            <person name="Larimer J."/>
            <person name="McCowan C."/>
            <person name="Murphy C."/>
            <person name="Pearson M."/>
            <person name="Poon T.W."/>
            <person name="Priest M."/>
            <person name="Roberts A."/>
            <person name="Saif S."/>
            <person name="Shea T."/>
            <person name="Sisk P."/>
            <person name="Sykes S."/>
            <person name="Wortman J."/>
            <person name="Nusbaum C."/>
            <person name="Birren B."/>
        </authorList>
    </citation>
    <scope>NUCLEOTIDE SEQUENCE [LARGE SCALE GENOMIC DNA]</scope>
    <source>
        <strain evidence="3">1006PhL</strain>
    </source>
</reference>
<dbReference type="InParanoid" id="S2K8M1"/>
<feature type="region of interest" description="Disordered" evidence="1">
    <location>
        <begin position="79"/>
        <end position="142"/>
    </location>
</feature>
<dbReference type="AlphaFoldDB" id="S2K8M1"/>
<organism evidence="2 3">
    <name type="scientific">Mucor circinelloides f. circinelloides (strain 1006PhL)</name>
    <name type="common">Mucormycosis agent</name>
    <name type="synonym">Calyptromyces circinelloides</name>
    <dbReference type="NCBI Taxonomy" id="1220926"/>
    <lineage>
        <taxon>Eukaryota</taxon>
        <taxon>Fungi</taxon>
        <taxon>Fungi incertae sedis</taxon>
        <taxon>Mucoromycota</taxon>
        <taxon>Mucoromycotina</taxon>
        <taxon>Mucoromycetes</taxon>
        <taxon>Mucorales</taxon>
        <taxon>Mucorineae</taxon>
        <taxon>Mucoraceae</taxon>
        <taxon>Mucor</taxon>
    </lineage>
</organism>
<protein>
    <submittedName>
        <fullName evidence="2">Uncharacterized protein</fullName>
    </submittedName>
</protein>
<name>S2K8M1_MUCC1</name>
<keyword evidence="3" id="KW-1185">Reference proteome</keyword>
<dbReference type="Proteomes" id="UP000014254">
    <property type="component" value="Unassembled WGS sequence"/>
</dbReference>
<evidence type="ECO:0000313" key="2">
    <source>
        <dbReference type="EMBL" id="EPB88625.1"/>
    </source>
</evidence>
<evidence type="ECO:0000256" key="1">
    <source>
        <dbReference type="SAM" id="MobiDB-lite"/>
    </source>
</evidence>
<dbReference type="OMA" id="FQFYLQF"/>
<dbReference type="EMBL" id="KE123948">
    <property type="protein sequence ID" value="EPB88625.1"/>
    <property type="molecule type" value="Genomic_DNA"/>
</dbReference>